<dbReference type="EMBL" id="SLWR01000015">
    <property type="protein sequence ID" value="TCO41606.1"/>
    <property type="molecule type" value="Genomic_DNA"/>
</dbReference>
<evidence type="ECO:0000313" key="2">
    <source>
        <dbReference type="EMBL" id="TCO41606.1"/>
    </source>
</evidence>
<evidence type="ECO:0000313" key="3">
    <source>
        <dbReference type="Proteomes" id="UP000295573"/>
    </source>
</evidence>
<dbReference type="RefSeq" id="WP_132156175.1">
    <property type="nucleotide sequence ID" value="NZ_SLWR01000015.1"/>
</dbReference>
<comment type="similarity">
    <text evidence="1">Belongs to the ArsC family.</text>
</comment>
<dbReference type="Proteomes" id="UP000295573">
    <property type="component" value="Unassembled WGS sequence"/>
</dbReference>
<dbReference type="SUPFAM" id="SSF52833">
    <property type="entry name" value="Thioredoxin-like"/>
    <property type="match status" value="1"/>
</dbReference>
<comment type="caution">
    <text evidence="2">The sequence shown here is derived from an EMBL/GenBank/DDBJ whole genome shotgun (WGS) entry which is preliminary data.</text>
</comment>
<reference evidence="2 3" key="1">
    <citation type="journal article" date="2015" name="Stand. Genomic Sci.">
        <title>Genomic Encyclopedia of Bacterial and Archaeal Type Strains, Phase III: the genomes of soil and plant-associated and newly described type strains.</title>
        <authorList>
            <person name="Whitman W.B."/>
            <person name="Woyke T."/>
            <person name="Klenk H.P."/>
            <person name="Zhou Y."/>
            <person name="Lilburn T.G."/>
            <person name="Beck B.J."/>
            <person name="De Vos P."/>
            <person name="Vandamme P."/>
            <person name="Eisen J.A."/>
            <person name="Garrity G."/>
            <person name="Hugenholtz P."/>
            <person name="Kyrpides N.C."/>
        </authorList>
    </citation>
    <scope>NUCLEOTIDE SEQUENCE [LARGE SCALE GENOMIC DNA]</scope>
    <source>
        <strain evidence="2 3">VKM Ac-2541</strain>
    </source>
</reference>
<dbReference type="PROSITE" id="PS51353">
    <property type="entry name" value="ARSC"/>
    <property type="match status" value="1"/>
</dbReference>
<dbReference type="Gene3D" id="3.40.30.10">
    <property type="entry name" value="Glutaredoxin"/>
    <property type="match status" value="1"/>
</dbReference>
<evidence type="ECO:0000256" key="1">
    <source>
        <dbReference type="PROSITE-ProRule" id="PRU01282"/>
    </source>
</evidence>
<dbReference type="AlphaFoldDB" id="A0A4R2IBV5"/>
<dbReference type="InterPro" id="IPR036249">
    <property type="entry name" value="Thioredoxin-like_sf"/>
</dbReference>
<protein>
    <submittedName>
        <fullName evidence="2">Arsenate reductase</fullName>
    </submittedName>
</protein>
<dbReference type="OrthoDB" id="9790554at2"/>
<keyword evidence="3" id="KW-1185">Reference proteome</keyword>
<dbReference type="PANTHER" id="PTHR30041">
    <property type="entry name" value="ARSENATE REDUCTASE"/>
    <property type="match status" value="1"/>
</dbReference>
<dbReference type="InterPro" id="IPR006660">
    <property type="entry name" value="Arsenate_reductase-like"/>
</dbReference>
<dbReference type="PANTHER" id="PTHR30041:SF4">
    <property type="entry name" value="ARSENATE REDUCTASE"/>
    <property type="match status" value="1"/>
</dbReference>
<accession>A0A4R2IBV5</accession>
<proteinExistence type="inferred from homology"/>
<name>A0A4R2IBV5_9ACTN</name>
<sequence>MEIWINPACSKCRAATDALDEAGVTYTVRRYLDDPPTAEELTEVLHRLNLEPWHLVRQNEPAAQPLRDLPRDAAHRPDWIKAMVTHPILIQRPILTADDNTTAITRDPDSLAPFLPS</sequence>
<gene>
    <name evidence="2" type="ORF">EV646_115147</name>
</gene>
<dbReference type="Pfam" id="PF03960">
    <property type="entry name" value="ArsC"/>
    <property type="match status" value="1"/>
</dbReference>
<organism evidence="2 3">
    <name type="scientific">Kribbella antiqua</name>
    <dbReference type="NCBI Taxonomy" id="2512217"/>
    <lineage>
        <taxon>Bacteria</taxon>
        <taxon>Bacillati</taxon>
        <taxon>Actinomycetota</taxon>
        <taxon>Actinomycetes</taxon>
        <taxon>Propionibacteriales</taxon>
        <taxon>Kribbellaceae</taxon>
        <taxon>Kribbella</taxon>
    </lineage>
</organism>